<dbReference type="AlphaFoldDB" id="A0A0G9MR81"/>
<sequence length="73" mass="8131">MNAKTLIIVGAIAVLVATFFIDARLTPVVGAAALFVGLIYGWWSNRNDRESYRKAEEATHRQKETHSGPRDET</sequence>
<gene>
    <name evidence="1" type="ORF">AAW01_10030</name>
</gene>
<protein>
    <submittedName>
        <fullName evidence="1">Uncharacterized protein</fullName>
    </submittedName>
</protein>
<dbReference type="EMBL" id="LBHC01000002">
    <property type="protein sequence ID" value="KLE31818.1"/>
    <property type="molecule type" value="Genomic_DNA"/>
</dbReference>
<comment type="caution">
    <text evidence="1">The sequence shown here is derived from an EMBL/GenBank/DDBJ whole genome shotgun (WGS) entry which is preliminary data.</text>
</comment>
<dbReference type="OrthoDB" id="9955761at2"/>
<dbReference type="PATRIC" id="fig|502682.8.peg.2048"/>
<organism evidence="1 2">
    <name type="scientific">Aurantiacibacter gangjinensis</name>
    <dbReference type="NCBI Taxonomy" id="502682"/>
    <lineage>
        <taxon>Bacteria</taxon>
        <taxon>Pseudomonadati</taxon>
        <taxon>Pseudomonadota</taxon>
        <taxon>Alphaproteobacteria</taxon>
        <taxon>Sphingomonadales</taxon>
        <taxon>Erythrobacteraceae</taxon>
        <taxon>Aurantiacibacter</taxon>
    </lineage>
</organism>
<accession>A0A0G9MR81</accession>
<evidence type="ECO:0000313" key="1">
    <source>
        <dbReference type="EMBL" id="KLE31818.1"/>
    </source>
</evidence>
<evidence type="ECO:0000313" key="2">
    <source>
        <dbReference type="Proteomes" id="UP000053070"/>
    </source>
</evidence>
<dbReference type="Proteomes" id="UP000053070">
    <property type="component" value="Unassembled WGS sequence"/>
</dbReference>
<name>A0A0G9MR81_9SPHN</name>
<dbReference type="KEGG" id="egn:BMF35_a1011"/>
<keyword evidence="2" id="KW-1185">Reference proteome</keyword>
<dbReference type="STRING" id="502682.BMF35_a1011"/>
<dbReference type="RefSeq" id="WP_047007168.1">
    <property type="nucleotide sequence ID" value="NZ_CP018097.1"/>
</dbReference>
<reference evidence="1 2" key="1">
    <citation type="submission" date="2015-04" db="EMBL/GenBank/DDBJ databases">
        <title>The draft genome sequence of Erythrobacr gangjinensis K7-2.</title>
        <authorList>
            <person name="Zhuang L."/>
            <person name="Liu Y."/>
            <person name="Shao Z."/>
        </authorList>
    </citation>
    <scope>NUCLEOTIDE SEQUENCE [LARGE SCALE GENOMIC DNA]</scope>
    <source>
        <strain evidence="1 2">K7-2</strain>
    </source>
</reference>
<proteinExistence type="predicted"/>